<sequence>MVDALSQSYNKLSELMQGSSEEDWEQLMLYQYDFYTTLCKDLNAEVSSDLSPFKTWNTSKDFIVGVFEEQESEEFYTDLINASVGEDVAIKLDVV</sequence>
<comment type="caution">
    <text evidence="1">The sequence shown here is derived from an EMBL/GenBank/DDBJ whole genome shotgun (WGS) entry which is preliminary data.</text>
</comment>
<reference evidence="1 2" key="1">
    <citation type="submission" date="2012-12" db="EMBL/GenBank/DDBJ databases">
        <title>Genome Assembly of Photobacterium sp. AK15.</title>
        <authorList>
            <person name="Khatri I."/>
            <person name="Vaidya B."/>
            <person name="Srinivas T.N.R."/>
            <person name="Subramanian S."/>
            <person name="Pinnaka A."/>
        </authorList>
    </citation>
    <scope>NUCLEOTIDE SEQUENCE [LARGE SCALE GENOMIC DNA]</scope>
    <source>
        <strain evidence="1 2">AK15</strain>
    </source>
</reference>
<keyword evidence="2" id="KW-1185">Reference proteome</keyword>
<dbReference type="AlphaFoldDB" id="L8J662"/>
<gene>
    <name evidence="1" type="ORF">C942_04101</name>
</gene>
<organism evidence="1 2">
    <name type="scientific">Photobacterium marinum</name>
    <dbReference type="NCBI Taxonomy" id="1056511"/>
    <lineage>
        <taxon>Bacteria</taxon>
        <taxon>Pseudomonadati</taxon>
        <taxon>Pseudomonadota</taxon>
        <taxon>Gammaproteobacteria</taxon>
        <taxon>Vibrionales</taxon>
        <taxon>Vibrionaceae</taxon>
        <taxon>Photobacterium</taxon>
    </lineage>
</organism>
<name>L8J662_9GAMM</name>
<evidence type="ECO:0000313" key="1">
    <source>
        <dbReference type="EMBL" id="ELR63114.1"/>
    </source>
</evidence>
<dbReference type="Proteomes" id="UP000011134">
    <property type="component" value="Unassembled WGS sequence"/>
</dbReference>
<accession>L8J662</accession>
<dbReference type="PATRIC" id="fig|1056511.3.peg.4914"/>
<dbReference type="EMBL" id="AMZO01000056">
    <property type="protein sequence ID" value="ELR63114.1"/>
    <property type="molecule type" value="Genomic_DNA"/>
</dbReference>
<evidence type="ECO:0000313" key="2">
    <source>
        <dbReference type="Proteomes" id="UP000011134"/>
    </source>
</evidence>
<proteinExistence type="predicted"/>
<protein>
    <submittedName>
        <fullName evidence="1">Uncharacterized protein</fullName>
    </submittedName>
</protein>